<feature type="non-terminal residue" evidence="1">
    <location>
        <position position="238"/>
    </location>
</feature>
<sequence length="238" mass="26811">ARCMSPFQYDPATNYTSNYLIPEDEWQGITCAVCHNPHTNELTLYNGTGWEEPLSDPSDLCTACHSGSHHETGWGESAHSNTFGDHQNNTYCAGCHSPYNYEEMYNETTETSYGNKKGVLEEDWFSIGCIVCHDQHTLEVALWNGTGREDPIDNPSDLCVSCHRKHGETGWDESAHSNTFGDHQNNTYCASCHSPYNYEEMYNETTETSYGNKKGVLEEDWLSIGCIVCHDQHTLEVA</sequence>
<gene>
    <name evidence="1" type="ORF">S03H2_22987</name>
</gene>
<dbReference type="Gene3D" id="1.10.1130.10">
    <property type="entry name" value="Flavocytochrome C3, Chain A"/>
    <property type="match status" value="2"/>
</dbReference>
<dbReference type="InterPro" id="IPR036280">
    <property type="entry name" value="Multihaem_cyt_sf"/>
</dbReference>
<feature type="non-terminal residue" evidence="1">
    <location>
        <position position="1"/>
    </location>
</feature>
<dbReference type="AlphaFoldDB" id="X1F7K9"/>
<dbReference type="SUPFAM" id="SSF48695">
    <property type="entry name" value="Multiheme cytochromes"/>
    <property type="match status" value="1"/>
</dbReference>
<reference evidence="1" key="1">
    <citation type="journal article" date="2014" name="Front. Microbiol.">
        <title>High frequency of phylogenetically diverse reductive dehalogenase-homologous genes in deep subseafloor sedimentary metagenomes.</title>
        <authorList>
            <person name="Kawai M."/>
            <person name="Futagami T."/>
            <person name="Toyoda A."/>
            <person name="Takaki Y."/>
            <person name="Nishi S."/>
            <person name="Hori S."/>
            <person name="Arai W."/>
            <person name="Tsubouchi T."/>
            <person name="Morono Y."/>
            <person name="Uchiyama I."/>
            <person name="Ito T."/>
            <person name="Fujiyama A."/>
            <person name="Inagaki F."/>
            <person name="Takami H."/>
        </authorList>
    </citation>
    <scope>NUCLEOTIDE SEQUENCE</scope>
    <source>
        <strain evidence="1">Expedition CK06-06</strain>
    </source>
</reference>
<comment type="caution">
    <text evidence="1">The sequence shown here is derived from an EMBL/GenBank/DDBJ whole genome shotgun (WGS) entry which is preliminary data.</text>
</comment>
<dbReference type="EMBL" id="BARU01012475">
    <property type="protein sequence ID" value="GAH41606.1"/>
    <property type="molecule type" value="Genomic_DNA"/>
</dbReference>
<accession>X1F7K9</accession>
<name>X1F7K9_9ZZZZ</name>
<organism evidence="1">
    <name type="scientific">marine sediment metagenome</name>
    <dbReference type="NCBI Taxonomy" id="412755"/>
    <lineage>
        <taxon>unclassified sequences</taxon>
        <taxon>metagenomes</taxon>
        <taxon>ecological metagenomes</taxon>
    </lineage>
</organism>
<evidence type="ECO:0000313" key="1">
    <source>
        <dbReference type="EMBL" id="GAH41606.1"/>
    </source>
</evidence>
<proteinExistence type="predicted"/>
<protein>
    <submittedName>
        <fullName evidence="1">Uncharacterized protein</fullName>
    </submittedName>
</protein>